<accession>A0A450TN53</accession>
<evidence type="ECO:0000313" key="1">
    <source>
        <dbReference type="EMBL" id="VFJ69174.1"/>
    </source>
</evidence>
<gene>
    <name evidence="1" type="ORF">BECKFW1821C_GA0114237_10189</name>
</gene>
<name>A0A450TN53_9GAMM</name>
<reference evidence="1" key="1">
    <citation type="submission" date="2019-02" db="EMBL/GenBank/DDBJ databases">
        <authorList>
            <person name="Gruber-Vodicka R. H."/>
            <person name="Seah K. B. B."/>
        </authorList>
    </citation>
    <scope>NUCLEOTIDE SEQUENCE</scope>
    <source>
        <strain evidence="1">BECK_BZ131</strain>
    </source>
</reference>
<protein>
    <submittedName>
        <fullName evidence="1">Uncharacterized protein</fullName>
    </submittedName>
</protein>
<proteinExistence type="predicted"/>
<dbReference type="AlphaFoldDB" id="A0A450TN53"/>
<organism evidence="1">
    <name type="scientific">Candidatus Kentrum sp. FW</name>
    <dbReference type="NCBI Taxonomy" id="2126338"/>
    <lineage>
        <taxon>Bacteria</taxon>
        <taxon>Pseudomonadati</taxon>
        <taxon>Pseudomonadota</taxon>
        <taxon>Gammaproteobacteria</taxon>
        <taxon>Candidatus Kentrum</taxon>
    </lineage>
</organism>
<sequence>MQGIKKNRPVKEVRIQAFLCYKGQFPRRVDIWLFESRRGRMLSTNVTHMPTHVFGCLSVTVYSDTFEVDAWGVWRHNPNLE</sequence>
<dbReference type="EMBL" id="CAADFE010000018">
    <property type="protein sequence ID" value="VFJ69174.1"/>
    <property type="molecule type" value="Genomic_DNA"/>
</dbReference>